<reference evidence="1" key="2">
    <citation type="submission" date="2021-08" db="EMBL/GenBank/DDBJ databases">
        <authorList>
            <person name="Tani A."/>
            <person name="Ola A."/>
            <person name="Ogura Y."/>
            <person name="Katsura K."/>
            <person name="Hayashi T."/>
        </authorList>
    </citation>
    <scope>NUCLEOTIDE SEQUENCE</scope>
    <source>
        <strain evidence="1">LMG 23639</strain>
    </source>
</reference>
<organism evidence="1 2">
    <name type="scientific">Methylobacterium jeotgali</name>
    <dbReference type="NCBI Taxonomy" id="381630"/>
    <lineage>
        <taxon>Bacteria</taxon>
        <taxon>Pseudomonadati</taxon>
        <taxon>Pseudomonadota</taxon>
        <taxon>Alphaproteobacteria</taxon>
        <taxon>Hyphomicrobiales</taxon>
        <taxon>Methylobacteriaceae</taxon>
        <taxon>Methylobacterium</taxon>
    </lineage>
</organism>
<sequence length="55" mass="6141">MMRVRLARGAATALRGLSIGLLWIGSLSVPVLTASRWLDERARALDPELEDWGHR</sequence>
<reference evidence="1" key="1">
    <citation type="journal article" date="2021" name="Front. Microbiol.">
        <title>Comprehensive Comparative Genomics and Phenotyping of Methylobacterium Species.</title>
        <authorList>
            <person name="Alessa O."/>
            <person name="Ogura Y."/>
            <person name="Fujitani Y."/>
            <person name="Takami H."/>
            <person name="Hayashi T."/>
            <person name="Sahin N."/>
            <person name="Tani A."/>
        </authorList>
    </citation>
    <scope>NUCLEOTIDE SEQUENCE</scope>
    <source>
        <strain evidence="1">LMG 23639</strain>
    </source>
</reference>
<gene>
    <name evidence="1" type="ORF">AOPFMNJM_4002</name>
</gene>
<evidence type="ECO:0000313" key="2">
    <source>
        <dbReference type="Proteomes" id="UP001055102"/>
    </source>
</evidence>
<accession>A0ABQ4T1I5</accession>
<proteinExistence type="predicted"/>
<name>A0ABQ4T1I5_9HYPH</name>
<keyword evidence="2" id="KW-1185">Reference proteome</keyword>
<dbReference type="RefSeq" id="WP_283206395.1">
    <property type="nucleotide sequence ID" value="NZ_BPQR01000084.1"/>
</dbReference>
<dbReference type="Proteomes" id="UP001055102">
    <property type="component" value="Unassembled WGS sequence"/>
</dbReference>
<protein>
    <submittedName>
        <fullName evidence="1">Uncharacterized protein</fullName>
    </submittedName>
</protein>
<comment type="caution">
    <text evidence="1">The sequence shown here is derived from an EMBL/GenBank/DDBJ whole genome shotgun (WGS) entry which is preliminary data.</text>
</comment>
<evidence type="ECO:0000313" key="1">
    <source>
        <dbReference type="EMBL" id="GJE08659.1"/>
    </source>
</evidence>
<dbReference type="EMBL" id="BPQR01000084">
    <property type="protein sequence ID" value="GJE08659.1"/>
    <property type="molecule type" value="Genomic_DNA"/>
</dbReference>